<keyword evidence="5" id="KW-0539">Nucleus</keyword>
<evidence type="ECO:0000256" key="3">
    <source>
        <dbReference type="ARBA" id="ARBA00023125"/>
    </source>
</evidence>
<comment type="caution">
    <text evidence="9">The sequence shown here is derived from an EMBL/GenBank/DDBJ whole genome shotgun (WGS) entry which is preliminary data.</text>
</comment>
<dbReference type="InterPro" id="IPR036638">
    <property type="entry name" value="HLH_DNA-bd_sf"/>
</dbReference>
<protein>
    <recommendedName>
        <fullName evidence="8">BHLH domain-containing protein</fullName>
    </recommendedName>
</protein>
<sequence length="555" mass="61371">MESQQKEYLAPFFDLQDGSDFGAMSGSMNNQPSQSMIAGSLSPGQFDMETLGNLMSLQGLDNLHQISPLSPSQADFRSADYLNQRSVTDQQLRHSQFQQLQDFDLQTQIFQQQISSISSQDGHKHPTVYEQGQHCLPTPVSSTELHAERQPLEFVSPIALNLPRKAQRSHDGSMMLMPSHARVHQNDATSRKFSSAPAHIAFQSSPSHLSYSGDFQPDGDFPWSTSPLWLGAEQNRFASSDRPTSSSDDSEFHLQSLRPKNFPTMRLYNDGPTSLRRMSNHRGSHSTGSTPLLRSTGFKFGDIVNNEYYQGSFHQWIGTDIPSSQIAPITPASIMNLEGLARSLNSQATKGTSSNPLDTVSSTFQPNKPSRRSRLSSPTPKSCSATSSTNGPTPSFQRKTTHKAAEQMRRDSLKTTFDDLRGLLPPILLPSDDKYPLDEPVLPGALPPRGPPKTGSDCPNEGASKLQLLMCGNDFIRKLKARLERRDEEITRLRQEIGKLRNVIIDNGGHEYFEEGVEPVDLELDLDEIEVMHFAATVNVRAVGAENEAGEAVCS</sequence>
<reference evidence="9" key="1">
    <citation type="submission" date="2023-06" db="EMBL/GenBank/DDBJ databases">
        <authorList>
            <consortium name="Lawrence Berkeley National Laboratory"/>
            <person name="Ahrendt S."/>
            <person name="Sahu N."/>
            <person name="Indic B."/>
            <person name="Wong-Bajracharya J."/>
            <person name="Merenyi Z."/>
            <person name="Ke H.-M."/>
            <person name="Monk M."/>
            <person name="Kocsube S."/>
            <person name="Drula E."/>
            <person name="Lipzen A."/>
            <person name="Balint B."/>
            <person name="Henrissat B."/>
            <person name="Andreopoulos B."/>
            <person name="Martin F.M."/>
            <person name="Harder C.B."/>
            <person name="Rigling D."/>
            <person name="Ford K.L."/>
            <person name="Foster G.D."/>
            <person name="Pangilinan J."/>
            <person name="Papanicolaou A."/>
            <person name="Barry K."/>
            <person name="LaButti K."/>
            <person name="Viragh M."/>
            <person name="Koriabine M."/>
            <person name="Yan M."/>
            <person name="Riley R."/>
            <person name="Champramary S."/>
            <person name="Plett K.L."/>
            <person name="Tsai I.J."/>
            <person name="Slot J."/>
            <person name="Sipos G."/>
            <person name="Plett J."/>
            <person name="Nagy L.G."/>
            <person name="Grigoriev I.V."/>
        </authorList>
    </citation>
    <scope>NUCLEOTIDE SEQUENCE</scope>
    <source>
        <strain evidence="9">HWK02</strain>
    </source>
</reference>
<dbReference type="PROSITE" id="PS50888">
    <property type="entry name" value="BHLH"/>
    <property type="match status" value="1"/>
</dbReference>
<dbReference type="AlphaFoldDB" id="A0AA39PSC4"/>
<organism evidence="9 10">
    <name type="scientific">Armillaria luteobubalina</name>
    <dbReference type="NCBI Taxonomy" id="153913"/>
    <lineage>
        <taxon>Eukaryota</taxon>
        <taxon>Fungi</taxon>
        <taxon>Dikarya</taxon>
        <taxon>Basidiomycota</taxon>
        <taxon>Agaricomycotina</taxon>
        <taxon>Agaricomycetes</taxon>
        <taxon>Agaricomycetidae</taxon>
        <taxon>Agaricales</taxon>
        <taxon>Marasmiineae</taxon>
        <taxon>Physalacriaceae</taxon>
        <taxon>Armillaria</taxon>
    </lineage>
</organism>
<dbReference type="InterPro" id="IPR052207">
    <property type="entry name" value="Max-like/E-box_TFs"/>
</dbReference>
<dbReference type="Proteomes" id="UP001175228">
    <property type="component" value="Unassembled WGS sequence"/>
</dbReference>
<feature type="domain" description="BHLH" evidence="8">
    <location>
        <begin position="397"/>
        <end position="479"/>
    </location>
</feature>
<keyword evidence="3" id="KW-0238">DNA-binding</keyword>
<dbReference type="PANTHER" id="PTHR15741:SF38">
    <property type="entry name" value="BHLH DOMAIN-CONTAINING PROTEIN"/>
    <property type="match status" value="1"/>
</dbReference>
<keyword evidence="10" id="KW-1185">Reference proteome</keyword>
<name>A0AA39PSC4_9AGAR</name>
<evidence type="ECO:0000256" key="5">
    <source>
        <dbReference type="ARBA" id="ARBA00023242"/>
    </source>
</evidence>
<keyword evidence="4" id="KW-0804">Transcription</keyword>
<dbReference type="SUPFAM" id="SSF47459">
    <property type="entry name" value="HLH, helix-loop-helix DNA-binding domain"/>
    <property type="match status" value="1"/>
</dbReference>
<dbReference type="GO" id="GO:0046983">
    <property type="term" value="F:protein dimerization activity"/>
    <property type="evidence" value="ECO:0007669"/>
    <property type="project" value="InterPro"/>
</dbReference>
<dbReference type="Pfam" id="PF00010">
    <property type="entry name" value="HLH"/>
    <property type="match status" value="1"/>
</dbReference>
<feature type="region of interest" description="Disordered" evidence="7">
    <location>
        <begin position="346"/>
        <end position="409"/>
    </location>
</feature>
<dbReference type="GO" id="GO:0005634">
    <property type="term" value="C:nucleus"/>
    <property type="evidence" value="ECO:0007669"/>
    <property type="project" value="UniProtKB-SubCell"/>
</dbReference>
<dbReference type="GO" id="GO:0000981">
    <property type="term" value="F:DNA-binding transcription factor activity, RNA polymerase II-specific"/>
    <property type="evidence" value="ECO:0007669"/>
    <property type="project" value="TreeGrafter"/>
</dbReference>
<dbReference type="InterPro" id="IPR011598">
    <property type="entry name" value="bHLH_dom"/>
</dbReference>
<accession>A0AA39PSC4</accession>
<evidence type="ECO:0000256" key="6">
    <source>
        <dbReference type="SAM" id="Coils"/>
    </source>
</evidence>
<evidence type="ECO:0000256" key="4">
    <source>
        <dbReference type="ARBA" id="ARBA00023163"/>
    </source>
</evidence>
<keyword evidence="6" id="KW-0175">Coiled coil</keyword>
<evidence type="ECO:0000256" key="1">
    <source>
        <dbReference type="ARBA" id="ARBA00004123"/>
    </source>
</evidence>
<feature type="compositionally biased region" description="Polar residues" evidence="7">
    <location>
        <begin position="383"/>
        <end position="398"/>
    </location>
</feature>
<proteinExistence type="predicted"/>
<dbReference type="GO" id="GO:0000978">
    <property type="term" value="F:RNA polymerase II cis-regulatory region sequence-specific DNA binding"/>
    <property type="evidence" value="ECO:0007669"/>
    <property type="project" value="TreeGrafter"/>
</dbReference>
<keyword evidence="2" id="KW-0805">Transcription regulation</keyword>
<dbReference type="PANTHER" id="PTHR15741">
    <property type="entry name" value="BASIC HELIX-LOOP-HELIX ZIP TRANSCRIPTION FACTOR"/>
    <property type="match status" value="1"/>
</dbReference>
<dbReference type="Gene3D" id="4.10.280.10">
    <property type="entry name" value="Helix-loop-helix DNA-binding domain"/>
    <property type="match status" value="1"/>
</dbReference>
<evidence type="ECO:0000259" key="8">
    <source>
        <dbReference type="PROSITE" id="PS50888"/>
    </source>
</evidence>
<gene>
    <name evidence="9" type="ORF">EDD18DRAFT_1419726</name>
</gene>
<comment type="subcellular location">
    <subcellularLocation>
        <location evidence="1">Nucleus</location>
    </subcellularLocation>
</comment>
<dbReference type="EMBL" id="JAUEPU010000038">
    <property type="protein sequence ID" value="KAK0489632.1"/>
    <property type="molecule type" value="Genomic_DNA"/>
</dbReference>
<evidence type="ECO:0000256" key="2">
    <source>
        <dbReference type="ARBA" id="ARBA00023015"/>
    </source>
</evidence>
<evidence type="ECO:0000256" key="7">
    <source>
        <dbReference type="SAM" id="MobiDB-lite"/>
    </source>
</evidence>
<evidence type="ECO:0000313" key="10">
    <source>
        <dbReference type="Proteomes" id="UP001175228"/>
    </source>
</evidence>
<feature type="coiled-coil region" evidence="6">
    <location>
        <begin position="476"/>
        <end position="503"/>
    </location>
</feature>
<feature type="compositionally biased region" description="Polar residues" evidence="7">
    <location>
        <begin position="346"/>
        <end position="368"/>
    </location>
</feature>
<evidence type="ECO:0000313" key="9">
    <source>
        <dbReference type="EMBL" id="KAK0489632.1"/>
    </source>
</evidence>